<dbReference type="AlphaFoldDB" id="A0A1H1MXR6"/>
<evidence type="ECO:0000313" key="6">
    <source>
        <dbReference type="Proteomes" id="UP000199103"/>
    </source>
</evidence>
<dbReference type="EMBL" id="LT629772">
    <property type="protein sequence ID" value="SDR91398.1"/>
    <property type="molecule type" value="Genomic_DNA"/>
</dbReference>
<sequence>MNRTELNNAIAAETGVDRDTVSAVLDALDAQLVAAAAAGGEVRWPGLLTLDVTERPSRTGRNPRTGEQMEIPAGKSVRLRPGTRLKSAAR</sequence>
<dbReference type="SMART" id="SM00411">
    <property type="entry name" value="BHL"/>
    <property type="match status" value="1"/>
</dbReference>
<reference evidence="5 6" key="1">
    <citation type="submission" date="2016-10" db="EMBL/GenBank/DDBJ databases">
        <authorList>
            <person name="de Groot N.N."/>
        </authorList>
    </citation>
    <scope>NUCLEOTIDE SEQUENCE [LARGE SCALE GENOMIC DNA]</scope>
    <source>
        <strain evidence="5 6">DSM 21800</strain>
    </source>
</reference>
<evidence type="ECO:0000313" key="5">
    <source>
        <dbReference type="EMBL" id="SDR91398.1"/>
    </source>
</evidence>
<comment type="similarity">
    <text evidence="3">Belongs to the bacterial histone-like protein family.</text>
</comment>
<dbReference type="InterPro" id="IPR000119">
    <property type="entry name" value="Hist_DNA-bd"/>
</dbReference>
<gene>
    <name evidence="5" type="ORF">SAMN04489812_0296</name>
</gene>
<name>A0A1H1MXR6_9ACTN</name>
<evidence type="ECO:0000256" key="3">
    <source>
        <dbReference type="RuleBase" id="RU003939"/>
    </source>
</evidence>
<dbReference type="Pfam" id="PF00216">
    <property type="entry name" value="Bac_DNA_binding"/>
    <property type="match status" value="1"/>
</dbReference>
<dbReference type="Proteomes" id="UP000199103">
    <property type="component" value="Chromosome I"/>
</dbReference>
<organism evidence="5 6">
    <name type="scientific">Microlunatus soli</name>
    <dbReference type="NCBI Taxonomy" id="630515"/>
    <lineage>
        <taxon>Bacteria</taxon>
        <taxon>Bacillati</taxon>
        <taxon>Actinomycetota</taxon>
        <taxon>Actinomycetes</taxon>
        <taxon>Propionibacteriales</taxon>
        <taxon>Propionibacteriaceae</taxon>
        <taxon>Microlunatus</taxon>
    </lineage>
</organism>
<dbReference type="PANTHER" id="PTHR33175">
    <property type="entry name" value="DNA-BINDING PROTEIN HU"/>
    <property type="match status" value="1"/>
</dbReference>
<evidence type="ECO:0000256" key="1">
    <source>
        <dbReference type="ARBA" id="ARBA00023067"/>
    </source>
</evidence>
<keyword evidence="2 5" id="KW-0238">DNA-binding</keyword>
<protein>
    <submittedName>
        <fullName evidence="5">DNA-binding protein HU-beta</fullName>
    </submittedName>
</protein>
<keyword evidence="1" id="KW-0226">DNA condensation</keyword>
<dbReference type="GO" id="GO:0003677">
    <property type="term" value="F:DNA binding"/>
    <property type="evidence" value="ECO:0007669"/>
    <property type="project" value="UniProtKB-KW"/>
</dbReference>
<accession>A0A1H1MXR6</accession>
<dbReference type="PANTHER" id="PTHR33175:SF3">
    <property type="entry name" value="DNA-BINDING PROTEIN HU-BETA"/>
    <property type="match status" value="1"/>
</dbReference>
<dbReference type="GO" id="GO:0005829">
    <property type="term" value="C:cytosol"/>
    <property type="evidence" value="ECO:0007669"/>
    <property type="project" value="TreeGrafter"/>
</dbReference>
<evidence type="ECO:0000256" key="2">
    <source>
        <dbReference type="ARBA" id="ARBA00023125"/>
    </source>
</evidence>
<keyword evidence="6" id="KW-1185">Reference proteome</keyword>
<feature type="region of interest" description="Disordered" evidence="4">
    <location>
        <begin position="54"/>
        <end position="90"/>
    </location>
</feature>
<feature type="compositionally biased region" description="Basic residues" evidence="4">
    <location>
        <begin position="77"/>
        <end position="90"/>
    </location>
</feature>
<proteinExistence type="inferred from homology"/>
<dbReference type="GO" id="GO:0030527">
    <property type="term" value="F:structural constituent of chromatin"/>
    <property type="evidence" value="ECO:0007669"/>
    <property type="project" value="InterPro"/>
</dbReference>
<dbReference type="GO" id="GO:0030261">
    <property type="term" value="P:chromosome condensation"/>
    <property type="evidence" value="ECO:0007669"/>
    <property type="project" value="UniProtKB-KW"/>
</dbReference>
<evidence type="ECO:0000256" key="4">
    <source>
        <dbReference type="SAM" id="MobiDB-lite"/>
    </source>
</evidence>
<dbReference type="RefSeq" id="WP_091518767.1">
    <property type="nucleotide sequence ID" value="NZ_LT629772.1"/>
</dbReference>
<dbReference type="PRINTS" id="PR01727">
    <property type="entry name" value="DNABINDINGHU"/>
</dbReference>
<dbReference type="InterPro" id="IPR010992">
    <property type="entry name" value="IHF-like_DNA-bd_dom_sf"/>
</dbReference>
<dbReference type="STRING" id="630515.SAMN04489812_0296"/>
<dbReference type="OrthoDB" id="9799835at2"/>
<dbReference type="Gene3D" id="4.10.520.10">
    <property type="entry name" value="IHF-like DNA-binding proteins"/>
    <property type="match status" value="1"/>
</dbReference>
<dbReference type="SUPFAM" id="SSF47729">
    <property type="entry name" value="IHF-like DNA-binding proteins"/>
    <property type="match status" value="1"/>
</dbReference>